<reference evidence="2" key="1">
    <citation type="submission" date="2022-11" db="UniProtKB">
        <authorList>
            <consortium name="WormBaseParasite"/>
        </authorList>
    </citation>
    <scope>IDENTIFICATION</scope>
</reference>
<dbReference type="AlphaFoldDB" id="A0A915I8N9"/>
<proteinExistence type="predicted"/>
<organism evidence="1 2">
    <name type="scientific">Romanomermis culicivorax</name>
    <name type="common">Nematode worm</name>
    <dbReference type="NCBI Taxonomy" id="13658"/>
    <lineage>
        <taxon>Eukaryota</taxon>
        <taxon>Metazoa</taxon>
        <taxon>Ecdysozoa</taxon>
        <taxon>Nematoda</taxon>
        <taxon>Enoplea</taxon>
        <taxon>Dorylaimia</taxon>
        <taxon>Mermithida</taxon>
        <taxon>Mermithoidea</taxon>
        <taxon>Mermithidae</taxon>
        <taxon>Romanomermis</taxon>
    </lineage>
</organism>
<protein>
    <submittedName>
        <fullName evidence="2">Uncharacterized protein</fullName>
    </submittedName>
</protein>
<dbReference type="Proteomes" id="UP000887565">
    <property type="component" value="Unplaced"/>
</dbReference>
<sequence length="105" mass="11671">MRLETSMRPNQLLPVAKHKLEPVAHFDDLQVAATASDHDLMDHEPAMLDKSLPCYNDKQKLDFALNKMTSKTGVTAAQKAKSLGMLQQNRKVFSLPGDKPTLPTN</sequence>
<accession>A0A915I8N9</accession>
<dbReference type="WBParaSite" id="nRc.2.0.1.t10232-RA">
    <property type="protein sequence ID" value="nRc.2.0.1.t10232-RA"/>
    <property type="gene ID" value="nRc.2.0.1.g10232"/>
</dbReference>
<evidence type="ECO:0000313" key="1">
    <source>
        <dbReference type="Proteomes" id="UP000887565"/>
    </source>
</evidence>
<evidence type="ECO:0000313" key="2">
    <source>
        <dbReference type="WBParaSite" id="nRc.2.0.1.t10232-RA"/>
    </source>
</evidence>
<name>A0A915I8N9_ROMCU</name>
<keyword evidence="1" id="KW-1185">Reference proteome</keyword>